<dbReference type="RefSeq" id="XP_049263405.1">
    <property type="nucleotide sequence ID" value="XM_049407198.1"/>
</dbReference>
<keyword evidence="3" id="KW-1185">Reference proteome</keyword>
<dbReference type="Proteomes" id="UP000694255">
    <property type="component" value="Unassembled WGS sequence"/>
</dbReference>
<evidence type="ECO:0000256" key="1">
    <source>
        <dbReference type="SAM" id="Phobius"/>
    </source>
</evidence>
<evidence type="ECO:0000313" key="2">
    <source>
        <dbReference type="EMBL" id="KAG7663173.1"/>
    </source>
</evidence>
<feature type="transmembrane region" description="Helical" evidence="1">
    <location>
        <begin position="56"/>
        <end position="80"/>
    </location>
</feature>
<dbReference type="OrthoDB" id="4019505at2759"/>
<gene>
    <name evidence="2" type="ORF">J8A68_003351</name>
</gene>
<dbReference type="AlphaFoldDB" id="A0A8J5QMP5"/>
<reference evidence="2 3" key="1">
    <citation type="journal article" date="2021" name="DNA Res.">
        <title>Genome analysis of Candida subhashii reveals its hybrid nature and dual mitochondrial genome conformations.</title>
        <authorList>
            <person name="Mixao V."/>
            <person name="Hegedusova E."/>
            <person name="Saus E."/>
            <person name="Pryszcz L.P."/>
            <person name="Cillingova A."/>
            <person name="Nosek J."/>
            <person name="Gabaldon T."/>
        </authorList>
    </citation>
    <scope>NUCLEOTIDE SEQUENCE [LARGE SCALE GENOMIC DNA]</scope>
    <source>
        <strain evidence="2 3">CBS 10753</strain>
    </source>
</reference>
<name>A0A8J5QMP5_9ASCO</name>
<feature type="transmembrane region" description="Helical" evidence="1">
    <location>
        <begin position="27"/>
        <end position="44"/>
    </location>
</feature>
<keyword evidence="1" id="KW-1133">Transmembrane helix</keyword>
<sequence>MVNNANPNIQINSISFIKVTRELVESLILNSITYFLIFIILLLFQLRDTIISANKLLVILGLTLLEFIMMIPFILIRLVYVFSETNNERKQLDDRYSSRGIIRLYTLHSMFWQYQQTLGFTLEIIRVSKAGINLFLEVVDDFEHQEVVPQLIEEPVVDEEVAGVADVTNREIVVKNDENDEFDNPELADISTEAIPDWPQARHFRTFKRLKRVSSEPTFKFPQRMSLKSFVRAKELDQPDLSE</sequence>
<accession>A0A8J5QMP5</accession>
<keyword evidence="1" id="KW-0472">Membrane</keyword>
<comment type="caution">
    <text evidence="2">The sequence shown here is derived from an EMBL/GenBank/DDBJ whole genome shotgun (WGS) entry which is preliminary data.</text>
</comment>
<dbReference type="EMBL" id="JAGSYN010000144">
    <property type="protein sequence ID" value="KAG7663173.1"/>
    <property type="molecule type" value="Genomic_DNA"/>
</dbReference>
<proteinExistence type="predicted"/>
<organism evidence="2 3">
    <name type="scientific">[Candida] subhashii</name>
    <dbReference type="NCBI Taxonomy" id="561895"/>
    <lineage>
        <taxon>Eukaryota</taxon>
        <taxon>Fungi</taxon>
        <taxon>Dikarya</taxon>
        <taxon>Ascomycota</taxon>
        <taxon>Saccharomycotina</taxon>
        <taxon>Pichiomycetes</taxon>
        <taxon>Debaryomycetaceae</taxon>
        <taxon>Spathaspora</taxon>
    </lineage>
</organism>
<protein>
    <submittedName>
        <fullName evidence="2">Uncharacterized protein</fullName>
    </submittedName>
</protein>
<evidence type="ECO:0000313" key="3">
    <source>
        <dbReference type="Proteomes" id="UP000694255"/>
    </source>
</evidence>
<dbReference type="GeneID" id="73470152"/>
<keyword evidence="1" id="KW-0812">Transmembrane</keyword>